<comment type="caution">
    <text evidence="1">The sequence shown here is derived from an EMBL/GenBank/DDBJ whole genome shotgun (WGS) entry which is preliminary data.</text>
</comment>
<proteinExistence type="predicted"/>
<reference evidence="1" key="1">
    <citation type="journal article" date="2014" name="Front. Microbiol.">
        <title>High frequency of phylogenetically diverse reductive dehalogenase-homologous genes in deep subseafloor sedimentary metagenomes.</title>
        <authorList>
            <person name="Kawai M."/>
            <person name="Futagami T."/>
            <person name="Toyoda A."/>
            <person name="Takaki Y."/>
            <person name="Nishi S."/>
            <person name="Hori S."/>
            <person name="Arai W."/>
            <person name="Tsubouchi T."/>
            <person name="Morono Y."/>
            <person name="Uchiyama I."/>
            <person name="Ito T."/>
            <person name="Fujiyama A."/>
            <person name="Inagaki F."/>
            <person name="Takami H."/>
        </authorList>
    </citation>
    <scope>NUCLEOTIDE SEQUENCE</scope>
    <source>
        <strain evidence="1">Expedition CK06-06</strain>
    </source>
</reference>
<name>X1Q4H9_9ZZZZ</name>
<evidence type="ECO:0000313" key="1">
    <source>
        <dbReference type="EMBL" id="GAI63427.1"/>
    </source>
</evidence>
<sequence>ANSYQGIPEKDRKTWGSSRVFYEFISQFKRVPLIGGVAFSIFDKFQKIATFYPKRDLSKPNLHLKQTYSLIKKGWGKDLIEKLKKKILPLITTFFIPAFMAEVHGYPGE</sequence>
<dbReference type="AlphaFoldDB" id="X1Q4H9"/>
<dbReference type="EMBL" id="BARV01043466">
    <property type="protein sequence ID" value="GAI63427.1"/>
    <property type="molecule type" value="Genomic_DNA"/>
</dbReference>
<protein>
    <submittedName>
        <fullName evidence="1">Uncharacterized protein</fullName>
    </submittedName>
</protein>
<feature type="non-terminal residue" evidence="1">
    <location>
        <position position="1"/>
    </location>
</feature>
<accession>X1Q4H9</accession>
<feature type="non-terminal residue" evidence="1">
    <location>
        <position position="109"/>
    </location>
</feature>
<gene>
    <name evidence="1" type="ORF">S06H3_64869</name>
</gene>
<organism evidence="1">
    <name type="scientific">marine sediment metagenome</name>
    <dbReference type="NCBI Taxonomy" id="412755"/>
    <lineage>
        <taxon>unclassified sequences</taxon>
        <taxon>metagenomes</taxon>
        <taxon>ecological metagenomes</taxon>
    </lineage>
</organism>